<dbReference type="Proteomes" id="UP000184196">
    <property type="component" value="Unassembled WGS sequence"/>
</dbReference>
<dbReference type="AlphaFoldDB" id="A0A1M5BCQ2"/>
<reference evidence="2" key="1">
    <citation type="submission" date="2016-11" db="EMBL/GenBank/DDBJ databases">
        <authorList>
            <person name="Varghese N."/>
            <person name="Submissions S."/>
        </authorList>
    </citation>
    <scope>NUCLEOTIDE SEQUENCE [LARGE SCALE GENOMIC DNA]</scope>
    <source>
        <strain evidence="2">DSM 11792</strain>
    </source>
</reference>
<evidence type="ECO:0000313" key="2">
    <source>
        <dbReference type="Proteomes" id="UP000184196"/>
    </source>
</evidence>
<gene>
    <name evidence="1" type="ORF">SAMN02745218_02167</name>
</gene>
<accession>A0A1M5BCQ2</accession>
<keyword evidence="2" id="KW-1185">Reference proteome</keyword>
<sequence>MRYAVTLNLMSPALIGDRREPSAYFLPSRDFIPGGVLRAALARVITESCPYYSETKGYNWVHFAAEPDCATCIWRGFCASFERVRFSHLYKDGARVAPLTAYRCKFNSNHPIFDTLLASGGRRCPECKNRVERVSGYLDEENHNVALNRRLIMRLAVDPYRGVAMDRQLYALRVLDAGQTFQGWLDIPATIPISETVELRLGAKTTVGLGRAVVHFKQFEEPGPDAMRQRIERFQQIISQLGEYQPDCTYFSLTLLSDTLPDTELIPATGWVPTPYLRQELARAVFLPPLGSAGAGVEVTRAVADFKVYGGYSTAVKGDGRQRARLYITAGSVFLCRVRGRLNDGLLQALFHLEKQGVGLKTEDGYGALCVCDKFHLVNGGVSDEG</sequence>
<dbReference type="EMBL" id="FQUW01000027">
    <property type="protein sequence ID" value="SHF40218.1"/>
    <property type="molecule type" value="Genomic_DNA"/>
</dbReference>
<name>A0A1M5BCQ2_9FIRM</name>
<dbReference type="OrthoDB" id="1730014at2"/>
<evidence type="ECO:0000313" key="1">
    <source>
        <dbReference type="EMBL" id="SHF40218.1"/>
    </source>
</evidence>
<dbReference type="RefSeq" id="WP_073166120.1">
    <property type="nucleotide sequence ID" value="NZ_FQUW01000027.1"/>
</dbReference>
<proteinExistence type="predicted"/>
<protein>
    <submittedName>
        <fullName evidence="1">CRISPR-associated protein Csx10</fullName>
    </submittedName>
</protein>
<organism evidence="1 2">
    <name type="scientific">Desulfofundulus australicus DSM 11792</name>
    <dbReference type="NCBI Taxonomy" id="1121425"/>
    <lineage>
        <taxon>Bacteria</taxon>
        <taxon>Bacillati</taxon>
        <taxon>Bacillota</taxon>
        <taxon>Clostridia</taxon>
        <taxon>Eubacteriales</taxon>
        <taxon>Peptococcaceae</taxon>
        <taxon>Desulfofundulus</taxon>
    </lineage>
</organism>